<comment type="subcellular location">
    <subcellularLocation>
        <location evidence="11">Cell junction</location>
        <location evidence="11">Tight junction</location>
    </subcellularLocation>
    <subcellularLocation>
        <location evidence="11">Cell membrane</location>
        <topology evidence="11">Multi-pass membrane protein</topology>
    </subcellularLocation>
</comment>
<feature type="transmembrane region" description="Helical" evidence="11">
    <location>
        <begin position="149"/>
        <end position="175"/>
    </location>
</feature>
<keyword evidence="4 11" id="KW-1003">Cell membrane</keyword>
<evidence type="ECO:0000256" key="11">
    <source>
        <dbReference type="RuleBase" id="RU060637"/>
    </source>
</evidence>
<keyword evidence="9 11" id="KW-0472">Membrane</keyword>
<comment type="function">
    <text evidence="1">Plays a major role in tight junction-specific obliteration of the intercellular space, through calcium-independent cell-adhesion activity.</text>
</comment>
<comment type="function">
    <text evidence="11">Claudins function as major constituents of the tight junction complexes that regulate the permeability of epithelia.</text>
</comment>
<feature type="transmembrane region" description="Helical" evidence="11">
    <location>
        <begin position="52"/>
        <end position="71"/>
    </location>
</feature>
<evidence type="ECO:0000256" key="4">
    <source>
        <dbReference type="ARBA" id="ARBA00022475"/>
    </source>
</evidence>
<dbReference type="GO" id="GO:0005923">
    <property type="term" value="C:bicellular tight junction"/>
    <property type="evidence" value="ECO:0000318"/>
    <property type="project" value="GO_Central"/>
</dbReference>
<evidence type="ECO:0000256" key="8">
    <source>
        <dbReference type="ARBA" id="ARBA00022989"/>
    </source>
</evidence>
<dbReference type="OMA" id="SYQDNNH"/>
<dbReference type="GeneTree" id="ENSGT00890000139496"/>
<evidence type="ECO:0000313" key="12">
    <source>
        <dbReference type="Ensembl" id="ENSLOCP00000008809.1"/>
    </source>
</evidence>
<keyword evidence="13" id="KW-1185">Reference proteome</keyword>
<dbReference type="InterPro" id="IPR003555">
    <property type="entry name" value="Claudin11"/>
</dbReference>
<feature type="transmembrane region" description="Helical" evidence="11">
    <location>
        <begin position="120"/>
        <end position="143"/>
    </location>
</feature>
<dbReference type="OrthoDB" id="9411914at2759"/>
<feature type="transmembrane region" description="Helical" evidence="11">
    <location>
        <begin position="83"/>
        <end position="108"/>
    </location>
</feature>
<dbReference type="Proteomes" id="UP000018468">
    <property type="component" value="Linkage group LG14"/>
</dbReference>
<dbReference type="KEGG" id="loc:102689077"/>
<dbReference type="GO" id="GO:0005886">
    <property type="term" value="C:plasma membrane"/>
    <property type="evidence" value="ECO:0000318"/>
    <property type="project" value="GO_Central"/>
</dbReference>
<proteinExistence type="inferred from homology"/>
<dbReference type="GO" id="GO:0070830">
    <property type="term" value="P:bicellular tight junction assembly"/>
    <property type="evidence" value="ECO:0000318"/>
    <property type="project" value="GO_Central"/>
</dbReference>
<evidence type="ECO:0000313" key="13">
    <source>
        <dbReference type="Proteomes" id="UP000018468"/>
    </source>
</evidence>
<evidence type="ECO:0000256" key="10">
    <source>
        <dbReference type="ARBA" id="ARBA00046524"/>
    </source>
</evidence>
<dbReference type="Gene3D" id="1.20.140.150">
    <property type="match status" value="1"/>
</dbReference>
<dbReference type="AlphaFoldDB" id="W5MKA0"/>
<evidence type="ECO:0000256" key="6">
    <source>
        <dbReference type="ARBA" id="ARBA00022692"/>
    </source>
</evidence>
<dbReference type="RefSeq" id="XP_006637751.1">
    <property type="nucleotide sequence ID" value="XM_006637688.3"/>
</dbReference>
<dbReference type="EMBL" id="AHAT01015260">
    <property type="status" value="NOT_ANNOTATED_CDS"/>
    <property type="molecule type" value="Genomic_DNA"/>
</dbReference>
<evidence type="ECO:0000256" key="3">
    <source>
        <dbReference type="ARBA" id="ARBA00022427"/>
    </source>
</evidence>
<evidence type="ECO:0000256" key="2">
    <source>
        <dbReference type="ARBA" id="ARBA00008295"/>
    </source>
</evidence>
<dbReference type="eggNOG" id="ENOG502QSDJ">
    <property type="taxonomic scope" value="Eukaryota"/>
</dbReference>
<reference evidence="13" key="1">
    <citation type="submission" date="2011-12" db="EMBL/GenBank/DDBJ databases">
        <title>The Draft Genome of Lepisosteus oculatus.</title>
        <authorList>
            <consortium name="The Broad Institute Genome Assembly &amp; Analysis Group"/>
            <consortium name="Computational R&amp;D Group"/>
            <consortium name="and Sequencing Platform"/>
            <person name="Di Palma F."/>
            <person name="Alfoldi J."/>
            <person name="Johnson J."/>
            <person name="Berlin A."/>
            <person name="Gnerre S."/>
            <person name="Jaffe D."/>
            <person name="MacCallum I."/>
            <person name="Young S."/>
            <person name="Walker B.J."/>
            <person name="Lander E.S."/>
            <person name="Lindblad-Toh K."/>
        </authorList>
    </citation>
    <scope>NUCLEOTIDE SEQUENCE [LARGE SCALE GENOMIC DNA]</scope>
</reference>
<dbReference type="STRING" id="7918.ENSLOCP00000008809"/>
<keyword evidence="8 11" id="KW-1133">Transmembrane helix</keyword>
<keyword evidence="5" id="KW-0597">Phosphoprotein</keyword>
<dbReference type="GO" id="GO:0007155">
    <property type="term" value="P:cell adhesion"/>
    <property type="evidence" value="ECO:0000318"/>
    <property type="project" value="GO_Central"/>
</dbReference>
<reference evidence="12" key="2">
    <citation type="submission" date="2025-08" db="UniProtKB">
        <authorList>
            <consortium name="Ensembl"/>
        </authorList>
    </citation>
    <scope>IDENTIFICATION</scope>
</reference>
<dbReference type="InterPro" id="IPR006187">
    <property type="entry name" value="Claudin"/>
</dbReference>
<organism evidence="12 13">
    <name type="scientific">Lepisosteus oculatus</name>
    <name type="common">Spotted gar</name>
    <dbReference type="NCBI Taxonomy" id="7918"/>
    <lineage>
        <taxon>Eukaryota</taxon>
        <taxon>Metazoa</taxon>
        <taxon>Chordata</taxon>
        <taxon>Craniata</taxon>
        <taxon>Vertebrata</taxon>
        <taxon>Euteleostomi</taxon>
        <taxon>Actinopterygii</taxon>
        <taxon>Neopterygii</taxon>
        <taxon>Holostei</taxon>
        <taxon>Semionotiformes</taxon>
        <taxon>Lepisosteidae</taxon>
        <taxon>Lepisosteus</taxon>
    </lineage>
</organism>
<evidence type="ECO:0000256" key="9">
    <source>
        <dbReference type="ARBA" id="ARBA00023136"/>
    </source>
</evidence>
<dbReference type="Pfam" id="PF00822">
    <property type="entry name" value="PMP22_Claudin"/>
    <property type="match status" value="1"/>
</dbReference>
<dbReference type="PANTHER" id="PTHR12002">
    <property type="entry name" value="CLAUDIN"/>
    <property type="match status" value="1"/>
</dbReference>
<dbReference type="GeneID" id="102689077"/>
<evidence type="ECO:0000256" key="7">
    <source>
        <dbReference type="ARBA" id="ARBA00022949"/>
    </source>
</evidence>
<evidence type="ECO:0000256" key="5">
    <source>
        <dbReference type="ARBA" id="ARBA00022553"/>
    </source>
</evidence>
<evidence type="ECO:0000256" key="1">
    <source>
        <dbReference type="ARBA" id="ARBA00002246"/>
    </source>
</evidence>
<dbReference type="CTD" id="436897"/>
<keyword evidence="7 11" id="KW-0965">Cell junction</keyword>
<reference evidence="12" key="3">
    <citation type="submission" date="2025-09" db="UniProtKB">
        <authorList>
            <consortium name="Ensembl"/>
        </authorList>
    </citation>
    <scope>IDENTIFICATION</scope>
</reference>
<dbReference type="InParanoid" id="W5MKA0"/>
<dbReference type="Ensembl" id="ENSLOCT00000008820.1">
    <property type="protein sequence ID" value="ENSLOCP00000008809.1"/>
    <property type="gene ID" value="ENSLOCG00000007277.1"/>
</dbReference>
<name>W5MKA0_LEPOC</name>
<dbReference type="GO" id="GO:0005198">
    <property type="term" value="F:structural molecule activity"/>
    <property type="evidence" value="ECO:0007669"/>
    <property type="project" value="InterPro"/>
</dbReference>
<comment type="similarity">
    <text evidence="2 11">Belongs to the claudin family.</text>
</comment>
<sequence>MANTCLQFCGFVVSCLGWIGIIVATATNDWIFTCKYAVTTCKRMDELGSRGLWADCVISTALYHCIALTNIPSLPAYMQAARALMVGASILGLPAVALVLMAMPCINLGSEPDSAKHRRAVLGGVLLLCMGLCGVVSTVWFPIGVHYEVGLMSFGFSLYAGWVGSAFCLLGGLMISCSSGGSTRRTEERFYYSKQGASNPNPSSNHAKSAHV</sequence>
<accession>W5MKA0</accession>
<dbReference type="Bgee" id="ENSLOCG00000007277">
    <property type="expression patterns" value="Expressed in testis and 13 other cell types or tissues"/>
</dbReference>
<dbReference type="InterPro" id="IPR004031">
    <property type="entry name" value="PMP22/EMP/MP20/Claudin"/>
</dbReference>
<dbReference type="FunCoup" id="W5MKA0">
    <property type="interactions" value="912"/>
</dbReference>
<keyword evidence="3 11" id="KW-0796">Tight junction</keyword>
<dbReference type="InterPro" id="IPR017974">
    <property type="entry name" value="Claudin_CS"/>
</dbReference>
<dbReference type="PRINTS" id="PR01384">
    <property type="entry name" value="CLAUDIN11"/>
</dbReference>
<dbReference type="HOGENOM" id="CLU_094997_1_0_1"/>
<dbReference type="PRINTS" id="PR01077">
    <property type="entry name" value="CLAUDIN"/>
</dbReference>
<dbReference type="PROSITE" id="PS01346">
    <property type="entry name" value="CLAUDIN"/>
    <property type="match status" value="1"/>
</dbReference>
<protein>
    <recommendedName>
        <fullName evidence="11">Claudin</fullName>
    </recommendedName>
</protein>
<keyword evidence="6 11" id="KW-0812">Transmembrane</keyword>
<comment type="subunit">
    <text evidence="10">Interacts with tetraspanin-3/TSPAN3. Interacts with OCLN.</text>
</comment>